<organism evidence="3 4">
    <name type="scientific">Saccharophagus degradans</name>
    <dbReference type="NCBI Taxonomy" id="86304"/>
    <lineage>
        <taxon>Bacteria</taxon>
        <taxon>Pseudomonadati</taxon>
        <taxon>Pseudomonadota</taxon>
        <taxon>Gammaproteobacteria</taxon>
        <taxon>Cellvibrionales</taxon>
        <taxon>Cellvibrionaceae</taxon>
        <taxon>Saccharophagus</taxon>
    </lineage>
</organism>
<dbReference type="InterPro" id="IPR043128">
    <property type="entry name" value="Rev_trsase/Diguanyl_cyclase"/>
</dbReference>
<dbReference type="PANTHER" id="PTHR33121:SF70">
    <property type="entry name" value="SIGNALING PROTEIN YKOW"/>
    <property type="match status" value="1"/>
</dbReference>
<protein>
    <submittedName>
        <fullName evidence="3">EAL domain-containing protein</fullName>
    </submittedName>
</protein>
<dbReference type="InterPro" id="IPR000160">
    <property type="entry name" value="GGDEF_dom"/>
</dbReference>
<dbReference type="Pfam" id="PF00563">
    <property type="entry name" value="EAL"/>
    <property type="match status" value="1"/>
</dbReference>
<dbReference type="SMART" id="SM00052">
    <property type="entry name" value="EAL"/>
    <property type="match status" value="1"/>
</dbReference>
<evidence type="ECO:0000313" key="3">
    <source>
        <dbReference type="EMBL" id="MDO6421607.1"/>
    </source>
</evidence>
<feature type="domain" description="GGDEF" evidence="2">
    <location>
        <begin position="195"/>
        <end position="327"/>
    </location>
</feature>
<dbReference type="InterPro" id="IPR001633">
    <property type="entry name" value="EAL_dom"/>
</dbReference>
<dbReference type="GO" id="GO:0071111">
    <property type="term" value="F:cyclic-guanylate-specific phosphodiesterase activity"/>
    <property type="evidence" value="ECO:0007669"/>
    <property type="project" value="InterPro"/>
</dbReference>
<reference evidence="3" key="1">
    <citation type="submission" date="2023-07" db="EMBL/GenBank/DDBJ databases">
        <title>Genome content predicts the carbon catabolic preferences of heterotrophic bacteria.</title>
        <authorList>
            <person name="Gralka M."/>
        </authorList>
    </citation>
    <scope>NUCLEOTIDE SEQUENCE</scope>
    <source>
        <strain evidence="3">I3M17_2</strain>
    </source>
</reference>
<dbReference type="CDD" id="cd01949">
    <property type="entry name" value="GGDEF"/>
    <property type="match status" value="1"/>
</dbReference>
<dbReference type="NCBIfam" id="TIGR00254">
    <property type="entry name" value="GGDEF"/>
    <property type="match status" value="1"/>
</dbReference>
<dbReference type="InterPro" id="IPR050706">
    <property type="entry name" value="Cyclic-di-GMP_PDE-like"/>
</dbReference>
<evidence type="ECO:0000259" key="1">
    <source>
        <dbReference type="PROSITE" id="PS50883"/>
    </source>
</evidence>
<sequence length="593" mass="66262">MQLATHANTDTLAPLFLLIEANNQDADILEIRLRDAYQHHHAVLAVDSIQAASEALTDFEFDALIYCSSTENLNTTDTVKAFCELTPNLPIVVITDDNDFSLANQIIASGAEDYLHKNELTAEALLRSLAFATQRKRAQTSHLLHSHSSLGADSIHDITTNQNPLQQDSLTEIHNLSYFYNYATTAIFRAQRANAQLAVLLFDINDFELINQQFGRHTGDQLLQLVAKRCENIVRHTECIARLYDDTFAIITDTLNHEHEAYPLVTRLQQCFDSPFETSQKQIVATPSIGVAFLPQPADLNDWVKQADAAKTQAKASAKTNVEFASESASAGYKRTQSVAAKIEKGLQGREFSTVFQSYYCDDDSNPLYAEAFSRWRSTSLGNVAPREFLPALSQNSMLDELTKQVLANVAQLQEQALAANRPIGKFSVNISTAQLHDRIFCENFLHWLSVNDLSSDTICLEISERESINAILACKSNIHFLHQQGISFALDNFGTGNTAMTQLADLPIDYLKIDRAITQNIDTNKPMQALSSSVIKMAHKLGIKVVAEGIETQEEFYVLRAFDCDFYQGFYFGQPCNSHTLMQEQTVDMRAH</sequence>
<evidence type="ECO:0000259" key="2">
    <source>
        <dbReference type="PROSITE" id="PS50887"/>
    </source>
</evidence>
<dbReference type="InterPro" id="IPR011006">
    <property type="entry name" value="CheY-like_superfamily"/>
</dbReference>
<dbReference type="AlphaFoldDB" id="A0AAW7X283"/>
<evidence type="ECO:0000313" key="4">
    <source>
        <dbReference type="Proteomes" id="UP001169760"/>
    </source>
</evidence>
<dbReference type="PROSITE" id="PS50883">
    <property type="entry name" value="EAL"/>
    <property type="match status" value="1"/>
</dbReference>
<dbReference type="SUPFAM" id="SSF52172">
    <property type="entry name" value="CheY-like"/>
    <property type="match status" value="1"/>
</dbReference>
<feature type="domain" description="EAL" evidence="1">
    <location>
        <begin position="336"/>
        <end position="590"/>
    </location>
</feature>
<dbReference type="Gene3D" id="3.30.70.270">
    <property type="match status" value="1"/>
</dbReference>
<dbReference type="Gene3D" id="3.20.20.450">
    <property type="entry name" value="EAL domain"/>
    <property type="match status" value="1"/>
</dbReference>
<gene>
    <name evidence="3" type="ORF">Q4521_03895</name>
</gene>
<accession>A0AAW7X283</accession>
<comment type="caution">
    <text evidence="3">The sequence shown here is derived from an EMBL/GenBank/DDBJ whole genome shotgun (WGS) entry which is preliminary data.</text>
</comment>
<name>A0AAW7X283_9GAMM</name>
<dbReference type="InterPro" id="IPR035919">
    <property type="entry name" value="EAL_sf"/>
</dbReference>
<dbReference type="SUPFAM" id="SSF141868">
    <property type="entry name" value="EAL domain-like"/>
    <property type="match status" value="1"/>
</dbReference>
<dbReference type="Proteomes" id="UP001169760">
    <property type="component" value="Unassembled WGS sequence"/>
</dbReference>
<dbReference type="Gene3D" id="3.40.50.2300">
    <property type="match status" value="1"/>
</dbReference>
<dbReference type="Pfam" id="PF00990">
    <property type="entry name" value="GGDEF"/>
    <property type="match status" value="1"/>
</dbReference>
<dbReference type="SMART" id="SM00267">
    <property type="entry name" value="GGDEF"/>
    <property type="match status" value="1"/>
</dbReference>
<dbReference type="EMBL" id="JAUOPB010000002">
    <property type="protein sequence ID" value="MDO6421607.1"/>
    <property type="molecule type" value="Genomic_DNA"/>
</dbReference>
<dbReference type="CDD" id="cd01948">
    <property type="entry name" value="EAL"/>
    <property type="match status" value="1"/>
</dbReference>
<dbReference type="PANTHER" id="PTHR33121">
    <property type="entry name" value="CYCLIC DI-GMP PHOSPHODIESTERASE PDEF"/>
    <property type="match status" value="1"/>
</dbReference>
<dbReference type="SUPFAM" id="SSF55073">
    <property type="entry name" value="Nucleotide cyclase"/>
    <property type="match status" value="1"/>
</dbReference>
<dbReference type="CDD" id="cd00156">
    <property type="entry name" value="REC"/>
    <property type="match status" value="1"/>
</dbReference>
<dbReference type="RefSeq" id="WP_303491133.1">
    <property type="nucleotide sequence ID" value="NZ_JAUOPB010000002.1"/>
</dbReference>
<dbReference type="PROSITE" id="PS50887">
    <property type="entry name" value="GGDEF"/>
    <property type="match status" value="1"/>
</dbReference>
<proteinExistence type="predicted"/>
<dbReference type="InterPro" id="IPR029787">
    <property type="entry name" value="Nucleotide_cyclase"/>
</dbReference>